<evidence type="ECO:0000313" key="2">
    <source>
        <dbReference type="Proteomes" id="UP000216188"/>
    </source>
</evidence>
<dbReference type="Proteomes" id="UP000216188">
    <property type="component" value="Unassembled WGS sequence"/>
</dbReference>
<dbReference type="RefSeq" id="WP_007881192.1">
    <property type="nucleotide sequence ID" value="NZ_JBBGZF010000003.1"/>
</dbReference>
<accession>A0A256G8U4</accession>
<protein>
    <submittedName>
        <fullName evidence="1">Putative membrane protein</fullName>
    </submittedName>
</protein>
<name>A0A256G8U4_9HYPH</name>
<dbReference type="AlphaFoldDB" id="A0A256G8U4"/>
<sequence length="40" mass="4417">MGWLLFWIVLLGLPVLLGFGFAFEKILKRVGKASSHEDGA</sequence>
<comment type="caution">
    <text evidence="1">The sequence shown here is derived from an EMBL/GenBank/DDBJ whole genome shotgun (WGS) entry which is preliminary data.</text>
</comment>
<proteinExistence type="predicted"/>
<gene>
    <name evidence="1" type="ORF">CEV34_3503</name>
</gene>
<organism evidence="1 2">
    <name type="scientific">Brucella pseudogrignonensis</name>
    <dbReference type="NCBI Taxonomy" id="419475"/>
    <lineage>
        <taxon>Bacteria</taxon>
        <taxon>Pseudomonadati</taxon>
        <taxon>Pseudomonadota</taxon>
        <taxon>Alphaproteobacteria</taxon>
        <taxon>Hyphomicrobiales</taxon>
        <taxon>Brucellaceae</taxon>
        <taxon>Brucella/Ochrobactrum group</taxon>
        <taxon>Brucella</taxon>
    </lineage>
</organism>
<keyword evidence="2" id="KW-1185">Reference proteome</keyword>
<evidence type="ECO:0000313" key="1">
    <source>
        <dbReference type="EMBL" id="OYR23499.1"/>
    </source>
</evidence>
<dbReference type="EMBL" id="NNRM01000039">
    <property type="protein sequence ID" value="OYR23499.1"/>
    <property type="molecule type" value="Genomic_DNA"/>
</dbReference>
<reference evidence="1 2" key="1">
    <citation type="submission" date="2017-07" db="EMBL/GenBank/DDBJ databases">
        <title>Phylogenetic study on the rhizospheric bacterium Ochrobactrum sp. A44.</title>
        <authorList>
            <person name="Krzyzanowska D.M."/>
            <person name="Ossowicki A."/>
            <person name="Rajewska M."/>
            <person name="Maciag T."/>
            <person name="Kaczynski Z."/>
            <person name="Czerwicka M."/>
            <person name="Jafra S."/>
        </authorList>
    </citation>
    <scope>NUCLEOTIDE SEQUENCE [LARGE SCALE GENOMIC DNA]</scope>
    <source>
        <strain evidence="1 2">CCUG 30717</strain>
    </source>
</reference>